<evidence type="ECO:0000313" key="3">
    <source>
        <dbReference type="Proteomes" id="UP001140513"/>
    </source>
</evidence>
<dbReference type="RefSeq" id="XP_056068579.1">
    <property type="nucleotide sequence ID" value="XM_056217023.1"/>
</dbReference>
<accession>A0A9W8XHA0</accession>
<dbReference type="EMBL" id="JAPEUX010000006">
    <property type="protein sequence ID" value="KAJ4349649.1"/>
    <property type="molecule type" value="Genomic_DNA"/>
</dbReference>
<feature type="chain" id="PRO_5040924664" evidence="1">
    <location>
        <begin position="19"/>
        <end position="85"/>
    </location>
</feature>
<dbReference type="OrthoDB" id="3778167at2759"/>
<keyword evidence="1" id="KW-0732">Signal</keyword>
<sequence>MKFTDPTLVLVLAAVTIAAPTPEEATADAALRNCSYGYNYWGSDLLYIGKYGSDIKNALSSKGQPTDADHILFILIQLQYSSDQR</sequence>
<dbReference type="GeneID" id="80911796"/>
<name>A0A9W8XHA0_9PLEO</name>
<evidence type="ECO:0000313" key="2">
    <source>
        <dbReference type="EMBL" id="KAJ4349649.1"/>
    </source>
</evidence>
<protein>
    <submittedName>
        <fullName evidence="2">Uncharacterized protein</fullName>
    </submittedName>
</protein>
<feature type="signal peptide" evidence="1">
    <location>
        <begin position="1"/>
        <end position="18"/>
    </location>
</feature>
<gene>
    <name evidence="2" type="ORF">N0V89_008266</name>
</gene>
<evidence type="ECO:0000256" key="1">
    <source>
        <dbReference type="SAM" id="SignalP"/>
    </source>
</evidence>
<proteinExistence type="predicted"/>
<dbReference type="AlphaFoldDB" id="A0A9W8XHA0"/>
<keyword evidence="3" id="KW-1185">Reference proteome</keyword>
<dbReference type="Proteomes" id="UP001140513">
    <property type="component" value="Unassembled WGS sequence"/>
</dbReference>
<organism evidence="2 3">
    <name type="scientific">Didymosphaeria variabile</name>
    <dbReference type="NCBI Taxonomy" id="1932322"/>
    <lineage>
        <taxon>Eukaryota</taxon>
        <taxon>Fungi</taxon>
        <taxon>Dikarya</taxon>
        <taxon>Ascomycota</taxon>
        <taxon>Pezizomycotina</taxon>
        <taxon>Dothideomycetes</taxon>
        <taxon>Pleosporomycetidae</taxon>
        <taxon>Pleosporales</taxon>
        <taxon>Massarineae</taxon>
        <taxon>Didymosphaeriaceae</taxon>
        <taxon>Didymosphaeria</taxon>
    </lineage>
</organism>
<reference evidence="2" key="1">
    <citation type="submission" date="2022-10" db="EMBL/GenBank/DDBJ databases">
        <title>Tapping the CABI collections for fungal endophytes: first genome assemblies for Collariella, Neodidymelliopsis, Ascochyta clinopodiicola, Didymella pomorum, Didymosphaeria variabile, Neocosmospora piperis and Neocucurbitaria cava.</title>
        <authorList>
            <person name="Hill R."/>
        </authorList>
    </citation>
    <scope>NUCLEOTIDE SEQUENCE</scope>
    <source>
        <strain evidence="2">IMI 356815</strain>
    </source>
</reference>
<comment type="caution">
    <text evidence="2">The sequence shown here is derived from an EMBL/GenBank/DDBJ whole genome shotgun (WGS) entry which is preliminary data.</text>
</comment>